<dbReference type="PANTHER" id="PTHR48201:SF12">
    <property type="entry name" value="AMINOTRANSFERASE-LIKE PLANT MOBILE DOMAIN-CONTAINING PROTEIN"/>
    <property type="match status" value="1"/>
</dbReference>
<feature type="domain" description="DUF7745" evidence="2">
    <location>
        <begin position="1"/>
        <end position="56"/>
    </location>
</feature>
<comment type="caution">
    <text evidence="3">The sequence shown here is derived from an EMBL/GenBank/DDBJ whole genome shotgun (WGS) entry which is preliminary data.</text>
</comment>
<feature type="compositionally biased region" description="Basic residues" evidence="1">
    <location>
        <begin position="119"/>
        <end position="131"/>
    </location>
</feature>
<organism evidence="3 4">
    <name type="scientific">Mucuna pruriens</name>
    <name type="common">Velvet bean</name>
    <name type="synonym">Dolichos pruriens</name>
    <dbReference type="NCBI Taxonomy" id="157652"/>
    <lineage>
        <taxon>Eukaryota</taxon>
        <taxon>Viridiplantae</taxon>
        <taxon>Streptophyta</taxon>
        <taxon>Embryophyta</taxon>
        <taxon>Tracheophyta</taxon>
        <taxon>Spermatophyta</taxon>
        <taxon>Magnoliopsida</taxon>
        <taxon>eudicotyledons</taxon>
        <taxon>Gunneridae</taxon>
        <taxon>Pentapetalae</taxon>
        <taxon>rosids</taxon>
        <taxon>fabids</taxon>
        <taxon>Fabales</taxon>
        <taxon>Fabaceae</taxon>
        <taxon>Papilionoideae</taxon>
        <taxon>50 kb inversion clade</taxon>
        <taxon>NPAAA clade</taxon>
        <taxon>indigoferoid/millettioid clade</taxon>
        <taxon>Phaseoleae</taxon>
        <taxon>Mucuna</taxon>
    </lineage>
</organism>
<keyword evidence="4" id="KW-1185">Reference proteome</keyword>
<evidence type="ECO:0000256" key="1">
    <source>
        <dbReference type="SAM" id="MobiDB-lite"/>
    </source>
</evidence>
<dbReference type="Proteomes" id="UP000257109">
    <property type="component" value="Unassembled WGS sequence"/>
</dbReference>
<feature type="non-terminal residue" evidence="3">
    <location>
        <position position="1"/>
    </location>
</feature>
<evidence type="ECO:0000313" key="3">
    <source>
        <dbReference type="EMBL" id="RDX74724.1"/>
    </source>
</evidence>
<dbReference type="OrthoDB" id="1435357at2759"/>
<reference evidence="3" key="1">
    <citation type="submission" date="2018-05" db="EMBL/GenBank/DDBJ databases">
        <title>Draft genome of Mucuna pruriens seed.</title>
        <authorList>
            <person name="Nnadi N.E."/>
            <person name="Vos R."/>
            <person name="Hasami M.H."/>
            <person name="Devisetty U.K."/>
            <person name="Aguiy J.C."/>
        </authorList>
    </citation>
    <scope>NUCLEOTIDE SEQUENCE [LARGE SCALE GENOMIC DNA]</scope>
    <source>
        <strain evidence="3">JCA_2017</strain>
    </source>
</reference>
<name>A0A371F8V5_MUCPR</name>
<feature type="non-terminal residue" evidence="3">
    <location>
        <position position="131"/>
    </location>
</feature>
<protein>
    <recommendedName>
        <fullName evidence="2">DUF7745 domain-containing protein</fullName>
    </recommendedName>
</protein>
<dbReference type="InterPro" id="IPR056647">
    <property type="entry name" value="DUF7745"/>
</dbReference>
<evidence type="ECO:0000259" key="2">
    <source>
        <dbReference type="Pfam" id="PF24924"/>
    </source>
</evidence>
<dbReference type="PANTHER" id="PTHR48201">
    <property type="entry name" value="PROTEIN, PUTATIVE-RELATED"/>
    <property type="match status" value="1"/>
</dbReference>
<accession>A0A371F8V5</accession>
<feature type="region of interest" description="Disordered" evidence="1">
    <location>
        <begin position="110"/>
        <end position="131"/>
    </location>
</feature>
<dbReference type="AlphaFoldDB" id="A0A371F8V5"/>
<proteinExistence type="predicted"/>
<evidence type="ECO:0000313" key="4">
    <source>
        <dbReference type="Proteomes" id="UP000257109"/>
    </source>
</evidence>
<dbReference type="EMBL" id="QJKJ01010080">
    <property type="protein sequence ID" value="RDX74724.1"/>
    <property type="molecule type" value="Genomic_DNA"/>
</dbReference>
<dbReference type="Pfam" id="PF24924">
    <property type="entry name" value="DUF7745"/>
    <property type="match status" value="1"/>
</dbReference>
<sequence>YGNCLSLLEVEVQPNALTTLAQYYDPPLRCFTFIDFQLVPTLEEYERIINMPLASKPRVSFIIQVLAKPVYNNNAVPWRYLAKDSPVPKVTNIARTRGVTRSGRIFAPESLQNKDRCTQRKTRHQKCQRGS</sequence>
<gene>
    <name evidence="3" type="ORF">CR513_45487</name>
</gene>